<feature type="transmembrane region" description="Helical" evidence="1">
    <location>
        <begin position="53"/>
        <end position="83"/>
    </location>
</feature>
<dbReference type="Proteomes" id="UP000095282">
    <property type="component" value="Unplaced"/>
</dbReference>
<sequence length="111" mass="12489">MNFSCIPDVGFFDSAHFLSLALHTNTIISTPVHLFGLYCILLKTTPQMKSAMWYLVSLHTWVVLFDYSFSILTIPFLLIPYFAGHPLGILRYFGVSTLVQIVSVLVVMASE</sequence>
<protein>
    <submittedName>
        <fullName evidence="3">Serpentine receptor class gamma</fullName>
    </submittedName>
</protein>
<dbReference type="WBParaSite" id="Csp11.Scaffold629.g12909.t1">
    <property type="protein sequence ID" value="Csp11.Scaffold629.g12909.t1"/>
    <property type="gene ID" value="Csp11.Scaffold629.g12909"/>
</dbReference>
<dbReference type="InterPro" id="IPR053220">
    <property type="entry name" value="Nematode_rcpt-like_serp_H"/>
</dbReference>
<name>A0A1I7TXY5_9PELO</name>
<evidence type="ECO:0000313" key="3">
    <source>
        <dbReference type="WBParaSite" id="Csp11.Scaffold629.g12909.t1"/>
    </source>
</evidence>
<reference evidence="3" key="1">
    <citation type="submission" date="2016-11" db="UniProtKB">
        <authorList>
            <consortium name="WormBaseParasite"/>
        </authorList>
    </citation>
    <scope>IDENTIFICATION</scope>
</reference>
<feature type="transmembrane region" description="Helical" evidence="1">
    <location>
        <begin position="20"/>
        <end position="41"/>
    </location>
</feature>
<keyword evidence="1" id="KW-0812">Transmembrane</keyword>
<dbReference type="PANTHER" id="PTHR22941:SF2">
    <property type="entry name" value="SERPENTINE RECEPTOR, CLASS H-RELATED"/>
    <property type="match status" value="1"/>
</dbReference>
<keyword evidence="1" id="KW-1133">Transmembrane helix</keyword>
<dbReference type="AlphaFoldDB" id="A0A1I7TXY5"/>
<dbReference type="PANTHER" id="PTHR22941">
    <property type="entry name" value="SERPENTINE RECEPTOR"/>
    <property type="match status" value="1"/>
</dbReference>
<accession>A0A1I7TXY5</accession>
<evidence type="ECO:0000256" key="1">
    <source>
        <dbReference type="SAM" id="Phobius"/>
    </source>
</evidence>
<organism evidence="2 3">
    <name type="scientific">Caenorhabditis tropicalis</name>
    <dbReference type="NCBI Taxonomy" id="1561998"/>
    <lineage>
        <taxon>Eukaryota</taxon>
        <taxon>Metazoa</taxon>
        <taxon>Ecdysozoa</taxon>
        <taxon>Nematoda</taxon>
        <taxon>Chromadorea</taxon>
        <taxon>Rhabditida</taxon>
        <taxon>Rhabditina</taxon>
        <taxon>Rhabditomorpha</taxon>
        <taxon>Rhabditoidea</taxon>
        <taxon>Rhabditidae</taxon>
        <taxon>Peloderinae</taxon>
        <taxon>Caenorhabditis</taxon>
    </lineage>
</organism>
<keyword evidence="2" id="KW-1185">Reference proteome</keyword>
<feature type="transmembrane region" description="Helical" evidence="1">
    <location>
        <begin position="89"/>
        <end position="109"/>
    </location>
</feature>
<keyword evidence="1" id="KW-0472">Membrane</keyword>
<evidence type="ECO:0000313" key="2">
    <source>
        <dbReference type="Proteomes" id="UP000095282"/>
    </source>
</evidence>
<dbReference type="Pfam" id="PF10318">
    <property type="entry name" value="7TM_GPCR_Srh"/>
    <property type="match status" value="1"/>
</dbReference>
<dbReference type="eggNOG" id="ENOG502TFKZ">
    <property type="taxonomic scope" value="Eukaryota"/>
</dbReference>
<dbReference type="InterPro" id="IPR019422">
    <property type="entry name" value="7TM_GPCR_serpentine_rcpt_Srh"/>
</dbReference>
<proteinExistence type="predicted"/>